<dbReference type="GO" id="GO:0005634">
    <property type="term" value="C:nucleus"/>
    <property type="evidence" value="ECO:0007669"/>
    <property type="project" value="UniProtKB-SubCell"/>
</dbReference>
<dbReference type="InterPro" id="IPR001951">
    <property type="entry name" value="Histone_H4"/>
</dbReference>
<keyword evidence="10" id="KW-1185">Reference proteome</keyword>
<dbReference type="InterPro" id="IPR009072">
    <property type="entry name" value="Histone-fold"/>
</dbReference>
<evidence type="ECO:0000256" key="6">
    <source>
        <dbReference type="ARBA" id="ARBA00022454"/>
    </source>
</evidence>
<evidence type="ECO:0000256" key="7">
    <source>
        <dbReference type="ARBA" id="ARBA00023125"/>
    </source>
</evidence>
<protein>
    <recommendedName>
        <fullName evidence="5">Histone H4</fullName>
    </recommendedName>
</protein>
<dbReference type="GO" id="GO:0003677">
    <property type="term" value="F:DNA binding"/>
    <property type="evidence" value="ECO:0007669"/>
    <property type="project" value="UniProtKB-KW"/>
</dbReference>
<accession>A0A0K0D8R8</accession>
<evidence type="ECO:0000256" key="3">
    <source>
        <dbReference type="ARBA" id="ARBA00004286"/>
    </source>
</evidence>
<evidence type="ECO:0000256" key="8">
    <source>
        <dbReference type="ARBA" id="ARBA00023242"/>
    </source>
</evidence>
<evidence type="ECO:0000313" key="10">
    <source>
        <dbReference type="Proteomes" id="UP000035642"/>
    </source>
</evidence>
<proteinExistence type="inferred from homology"/>
<evidence type="ECO:0000256" key="4">
    <source>
        <dbReference type="ARBA" id="ARBA00006564"/>
    </source>
</evidence>
<dbReference type="WBParaSite" id="ACAC_0000646301-mRNA-1">
    <property type="protein sequence ID" value="ACAC_0000646301-mRNA-1"/>
    <property type="gene ID" value="ACAC_0000646301"/>
</dbReference>
<keyword evidence="9" id="KW-0544">Nucleosome core</keyword>
<reference evidence="11" key="2">
    <citation type="submission" date="2017-02" db="UniProtKB">
        <authorList>
            <consortium name="WormBaseParasite"/>
        </authorList>
    </citation>
    <scope>IDENTIFICATION</scope>
</reference>
<evidence type="ECO:0000313" key="11">
    <source>
        <dbReference type="WBParaSite" id="ACAC_0000646301-mRNA-1"/>
    </source>
</evidence>
<dbReference type="STRING" id="6313.A0A0K0D8R8"/>
<dbReference type="SMART" id="SM00417">
    <property type="entry name" value="H4"/>
    <property type="match status" value="1"/>
</dbReference>
<dbReference type="GO" id="GO:0046982">
    <property type="term" value="F:protein heterodimerization activity"/>
    <property type="evidence" value="ECO:0007669"/>
    <property type="project" value="InterPro"/>
</dbReference>
<evidence type="ECO:0000256" key="9">
    <source>
        <dbReference type="ARBA" id="ARBA00023269"/>
    </source>
</evidence>
<name>A0A0K0D8R8_ANGCA</name>
<evidence type="ECO:0000256" key="1">
    <source>
        <dbReference type="ARBA" id="ARBA00002001"/>
    </source>
</evidence>
<evidence type="ECO:0000256" key="5">
    <source>
        <dbReference type="ARBA" id="ARBA00020836"/>
    </source>
</evidence>
<dbReference type="GO" id="GO:0000786">
    <property type="term" value="C:nucleosome"/>
    <property type="evidence" value="ECO:0007669"/>
    <property type="project" value="UniProtKB-KW"/>
</dbReference>
<dbReference type="Proteomes" id="UP000035642">
    <property type="component" value="Unassembled WGS sequence"/>
</dbReference>
<dbReference type="Gene3D" id="1.10.20.10">
    <property type="entry name" value="Histone, subunit A"/>
    <property type="match status" value="1"/>
</dbReference>
<dbReference type="AlphaFoldDB" id="A0A0K0D8R8"/>
<comment type="similarity">
    <text evidence="4">Belongs to the histone H4 family.</text>
</comment>
<dbReference type="PANTHER" id="PTHR10484">
    <property type="entry name" value="HISTONE H4"/>
    <property type="match status" value="1"/>
</dbReference>
<keyword evidence="6" id="KW-0158">Chromosome</keyword>
<dbReference type="GO" id="GO:0030527">
    <property type="term" value="F:structural constituent of chromatin"/>
    <property type="evidence" value="ECO:0007669"/>
    <property type="project" value="InterPro"/>
</dbReference>
<comment type="function">
    <text evidence="1">Core component of nucleosome. Nucleosomes wrap and compact DNA into chromatin, limiting DNA accessibility to the cellular machineries which require DNA as a template. Histones thereby play a central role in transcription regulation, DNA repair, DNA replication and chromosomal stability. DNA accessibility is regulated via a complex set of post-translational modifications of histones, also called histone code, and nucleosome remodeling.</text>
</comment>
<reference evidence="10" key="1">
    <citation type="submission" date="2012-09" db="EMBL/GenBank/DDBJ databases">
        <authorList>
            <person name="Martin A.A."/>
        </authorList>
    </citation>
    <scope>NUCLEOTIDE SEQUENCE</scope>
</reference>
<comment type="subcellular location">
    <subcellularLocation>
        <location evidence="3">Chromosome</location>
    </subcellularLocation>
    <subcellularLocation>
        <location evidence="2">Nucleus</location>
    </subcellularLocation>
</comment>
<keyword evidence="7" id="KW-0238">DNA-binding</keyword>
<evidence type="ECO:0000256" key="2">
    <source>
        <dbReference type="ARBA" id="ARBA00004123"/>
    </source>
</evidence>
<sequence length="105" mass="11712">LYSNGYRVFHRTTVCNIFIVNVSGRENGGNGQIKGGSKCHREVLGNSMRGITKPAYGEIRKALRVSLNNVIRDAVIYRVKARRESVTAVDYAPERRGLTLGRFGE</sequence>
<keyword evidence="8" id="KW-0539">Nucleus</keyword>
<organism evidence="10 11">
    <name type="scientific">Angiostrongylus cantonensis</name>
    <name type="common">Rat lungworm</name>
    <dbReference type="NCBI Taxonomy" id="6313"/>
    <lineage>
        <taxon>Eukaryota</taxon>
        <taxon>Metazoa</taxon>
        <taxon>Ecdysozoa</taxon>
        <taxon>Nematoda</taxon>
        <taxon>Chromadorea</taxon>
        <taxon>Rhabditida</taxon>
        <taxon>Rhabditina</taxon>
        <taxon>Rhabditomorpha</taxon>
        <taxon>Strongyloidea</taxon>
        <taxon>Metastrongylidae</taxon>
        <taxon>Angiostrongylus</taxon>
    </lineage>
</organism>